<dbReference type="GO" id="GO:0030246">
    <property type="term" value="F:carbohydrate binding"/>
    <property type="evidence" value="ECO:0007669"/>
    <property type="project" value="InterPro"/>
</dbReference>
<keyword evidence="2" id="KW-0732">Signal</keyword>
<dbReference type="Pfam" id="PF17957">
    <property type="entry name" value="Big_7"/>
    <property type="match status" value="1"/>
</dbReference>
<evidence type="ECO:0000259" key="4">
    <source>
        <dbReference type="Pfam" id="PF06452"/>
    </source>
</evidence>
<evidence type="ECO:0000256" key="3">
    <source>
        <dbReference type="ARBA" id="ARBA00022801"/>
    </source>
</evidence>
<dbReference type="EMBL" id="LAZR01044872">
    <property type="protein sequence ID" value="KKL03577.1"/>
    <property type="molecule type" value="Genomic_DNA"/>
</dbReference>
<keyword evidence="3" id="KW-0378">Hydrolase</keyword>
<dbReference type="InterPro" id="IPR010502">
    <property type="entry name" value="Carb-bd_dom_fam9"/>
</dbReference>
<evidence type="ECO:0000256" key="1">
    <source>
        <dbReference type="ARBA" id="ARBA00022487"/>
    </source>
</evidence>
<dbReference type="SUPFAM" id="SSF49344">
    <property type="entry name" value="CBD9-like"/>
    <property type="match status" value="1"/>
</dbReference>
<dbReference type="Gene3D" id="2.60.40.10">
    <property type="entry name" value="Immunoglobulins"/>
    <property type="match status" value="1"/>
</dbReference>
<evidence type="ECO:0000256" key="2">
    <source>
        <dbReference type="ARBA" id="ARBA00022729"/>
    </source>
</evidence>
<feature type="non-terminal residue" evidence="6">
    <location>
        <position position="457"/>
    </location>
</feature>
<name>A0A0F9APM2_9ZZZZ</name>
<dbReference type="Pfam" id="PF06452">
    <property type="entry name" value="CBM9_1"/>
    <property type="match status" value="1"/>
</dbReference>
<sequence length="457" mass="49800">SEVTIPEGDGPFPVVIGVNSATGSGPSQLFDNAIKIPFMHDQVVSYSQGSRNPEDPYFRLYPEFHPDDDTYTMGNYSAWSWGVSRLIDGIELINDQINADVNHIAVTGCSYAGKMALFAGAFDERIALTIAQESGGGGAPAWRVSETIGNVEKIDNTNYSWFLPDMGSTFSGRVGILPHDHHELMAMVAPRALLITGNTGFEWLANPSAYVSARATQEVYKAFDIEDRFGFYIDGDHNHCAVPETQTPAMKAFVDKFLFEDTTADTDIHVNPYGNTVDYMSWIEGWAETNPNKPSITLDAPENNATYEAPATITLNASVTDVNDDVLKVEFYNGTELLGEDTTSPYSFTWENVKGGNYLLSAEAMDAEDLTGFSNVVKAIVTTPPATVYQASTPPVIDGTVDDMWNNAGIEVFNAEKALLGGPIDPTDLSGSAKVMWDDTYMYILAQVTDDAKVNDS</sequence>
<comment type="caution">
    <text evidence="6">The sequence shown here is derived from an EMBL/GenBank/DDBJ whole genome shotgun (WGS) entry which is preliminary data.</text>
</comment>
<keyword evidence="1" id="KW-0719">Serine esterase</keyword>
<dbReference type="SUPFAM" id="SSF53474">
    <property type="entry name" value="alpha/beta-Hydrolases"/>
    <property type="match status" value="1"/>
</dbReference>
<feature type="domain" description="Carbohydrate-binding" evidence="4">
    <location>
        <begin position="397"/>
        <end position="456"/>
    </location>
</feature>
<gene>
    <name evidence="6" type="ORF">LCGC14_2624760</name>
</gene>
<dbReference type="InterPro" id="IPR013783">
    <property type="entry name" value="Ig-like_fold"/>
</dbReference>
<evidence type="ECO:0000259" key="5">
    <source>
        <dbReference type="Pfam" id="PF22244"/>
    </source>
</evidence>
<dbReference type="GO" id="GO:0016052">
    <property type="term" value="P:carbohydrate catabolic process"/>
    <property type="evidence" value="ECO:0007669"/>
    <property type="project" value="InterPro"/>
</dbReference>
<dbReference type="GO" id="GO:0004553">
    <property type="term" value="F:hydrolase activity, hydrolyzing O-glycosyl compounds"/>
    <property type="evidence" value="ECO:0007669"/>
    <property type="project" value="InterPro"/>
</dbReference>
<evidence type="ECO:0000313" key="6">
    <source>
        <dbReference type="EMBL" id="KKL03577.1"/>
    </source>
</evidence>
<organism evidence="6">
    <name type="scientific">marine sediment metagenome</name>
    <dbReference type="NCBI Taxonomy" id="412755"/>
    <lineage>
        <taxon>unclassified sequences</taxon>
        <taxon>metagenomes</taxon>
        <taxon>ecological metagenomes</taxon>
    </lineage>
</organism>
<dbReference type="Pfam" id="PF22244">
    <property type="entry name" value="GCE_fung"/>
    <property type="match status" value="1"/>
</dbReference>
<dbReference type="InterPro" id="IPR029058">
    <property type="entry name" value="AB_hydrolase_fold"/>
</dbReference>
<proteinExistence type="predicted"/>
<feature type="non-terminal residue" evidence="6">
    <location>
        <position position="1"/>
    </location>
</feature>
<dbReference type="Gene3D" id="2.60.40.1190">
    <property type="match status" value="1"/>
</dbReference>
<reference evidence="6" key="1">
    <citation type="journal article" date="2015" name="Nature">
        <title>Complex archaea that bridge the gap between prokaryotes and eukaryotes.</title>
        <authorList>
            <person name="Spang A."/>
            <person name="Saw J.H."/>
            <person name="Jorgensen S.L."/>
            <person name="Zaremba-Niedzwiedzka K."/>
            <person name="Martijn J."/>
            <person name="Lind A.E."/>
            <person name="van Eijk R."/>
            <person name="Schleper C."/>
            <person name="Guy L."/>
            <person name="Ettema T.J."/>
        </authorList>
    </citation>
    <scope>NUCLEOTIDE SEQUENCE</scope>
</reference>
<protein>
    <submittedName>
        <fullName evidence="6">Uncharacterized protein</fullName>
    </submittedName>
</protein>
<dbReference type="InterPro" id="IPR054579">
    <property type="entry name" value="GCE-like_dom"/>
</dbReference>
<dbReference type="Gene3D" id="3.40.50.1820">
    <property type="entry name" value="alpha/beta hydrolase"/>
    <property type="match status" value="1"/>
</dbReference>
<dbReference type="GO" id="GO:0052689">
    <property type="term" value="F:carboxylic ester hydrolase activity"/>
    <property type="evidence" value="ECO:0007669"/>
    <property type="project" value="UniProtKB-KW"/>
</dbReference>
<accession>A0A0F9APM2</accession>
<feature type="domain" description="4-O-methyl-glucuronoyl methylesterase-like" evidence="5">
    <location>
        <begin position="2"/>
        <end position="223"/>
    </location>
</feature>
<dbReference type="AlphaFoldDB" id="A0A0F9APM2"/>